<dbReference type="PANTHER" id="PTHR24096">
    <property type="entry name" value="LONG-CHAIN-FATTY-ACID--COA LIGASE"/>
    <property type="match status" value="1"/>
</dbReference>
<dbReference type="EMBL" id="JBHLZF010000001">
    <property type="protein sequence ID" value="MFB9896893.1"/>
    <property type="molecule type" value="Genomic_DNA"/>
</dbReference>
<dbReference type="InterPro" id="IPR042099">
    <property type="entry name" value="ANL_N_sf"/>
</dbReference>
<dbReference type="Pfam" id="PF00501">
    <property type="entry name" value="AMP-binding"/>
    <property type="match status" value="1"/>
</dbReference>
<dbReference type="RefSeq" id="WP_245594808.1">
    <property type="nucleotide sequence ID" value="NZ_JADU01000008.1"/>
</dbReference>
<keyword evidence="3" id="KW-1185">Reference proteome</keyword>
<dbReference type="PROSITE" id="PS00455">
    <property type="entry name" value="AMP_BINDING"/>
    <property type="match status" value="1"/>
</dbReference>
<gene>
    <name evidence="2" type="ORF">ACFFK8_03450</name>
</gene>
<accession>A0ABV5ZHP4</accession>
<dbReference type="InterPro" id="IPR000873">
    <property type="entry name" value="AMP-dep_synth/lig_dom"/>
</dbReference>
<evidence type="ECO:0000313" key="3">
    <source>
        <dbReference type="Proteomes" id="UP001589688"/>
    </source>
</evidence>
<dbReference type="Proteomes" id="UP001589688">
    <property type="component" value="Unassembled WGS sequence"/>
</dbReference>
<sequence length="467" mass="52785">MIFHLALYHQKTAVITEKGRNYSYADLSEVSTRIVAKIERNSLVFCLCLNHWASLAGYVGFLNAQHPIVLLDGKKDKDIIQDLIRIYSPRYLWLPTNRSNEFEGHTIAVEEDYSLVELGSRPYPLHPDLSLLLTTSGSTGSPKLVRLTKRNIVTNAKAIADYLGIDEYERAITSLPMYYSFGMSVINSHLVKGATILLTDKAVIQKEFWNFLKEQKGTSLAGVPYTYEILRRLHFFKMDLPDLRTLTQAGGKLNKAIAKEFIDYARETGRRFYVMYGQTEAAPRMSYLPFDHAIDKYDSIGIPIPGGKLSVHDINNREIVLTNVDGELVYEGPNVCYGYAECKEDLARGDDNHGVLHTGDIARHDADGYFYITGRMKRFVKIWGNRCNLDATEQLVKNITTNCACVGVDDKITVFITKPGIVDTIRKYLSEKTGLNIRAFDVKVVETIPTKDSGKLDYQTMLCMITK</sequence>
<proteinExistence type="predicted"/>
<evidence type="ECO:0000259" key="1">
    <source>
        <dbReference type="Pfam" id="PF00501"/>
    </source>
</evidence>
<evidence type="ECO:0000313" key="2">
    <source>
        <dbReference type="EMBL" id="MFB9896893.1"/>
    </source>
</evidence>
<dbReference type="InterPro" id="IPR020845">
    <property type="entry name" value="AMP-binding_CS"/>
</dbReference>
<organism evidence="2 3">
    <name type="scientific">Hallella seregens ATCC 51272</name>
    <dbReference type="NCBI Taxonomy" id="1336250"/>
    <lineage>
        <taxon>Bacteria</taxon>
        <taxon>Pseudomonadati</taxon>
        <taxon>Bacteroidota</taxon>
        <taxon>Bacteroidia</taxon>
        <taxon>Bacteroidales</taxon>
        <taxon>Prevotellaceae</taxon>
        <taxon>Hallella</taxon>
    </lineage>
</organism>
<reference evidence="2 3" key="1">
    <citation type="submission" date="2024-09" db="EMBL/GenBank/DDBJ databases">
        <authorList>
            <person name="Sun Q."/>
            <person name="Mori K."/>
        </authorList>
    </citation>
    <scope>NUCLEOTIDE SEQUENCE [LARGE SCALE GENOMIC DNA]</scope>
    <source>
        <strain evidence="2 3">ATCC 51272</strain>
    </source>
</reference>
<comment type="caution">
    <text evidence="2">The sequence shown here is derived from an EMBL/GenBank/DDBJ whole genome shotgun (WGS) entry which is preliminary data.</text>
</comment>
<name>A0ABV5ZHP4_9BACT</name>
<dbReference type="Gene3D" id="3.40.50.12780">
    <property type="entry name" value="N-terminal domain of ligase-like"/>
    <property type="match status" value="1"/>
</dbReference>
<protein>
    <submittedName>
        <fullName evidence="2">AMP-binding protein</fullName>
    </submittedName>
</protein>
<feature type="domain" description="AMP-dependent synthetase/ligase" evidence="1">
    <location>
        <begin position="8"/>
        <end position="339"/>
    </location>
</feature>
<dbReference type="SUPFAM" id="SSF56801">
    <property type="entry name" value="Acetyl-CoA synthetase-like"/>
    <property type="match status" value="1"/>
</dbReference>